<dbReference type="InterPro" id="IPR052158">
    <property type="entry name" value="INH-QAR"/>
</dbReference>
<organism evidence="3 4">
    <name type="scientific">Fulvivirga imtechensis AK7</name>
    <dbReference type="NCBI Taxonomy" id="1237149"/>
    <lineage>
        <taxon>Bacteria</taxon>
        <taxon>Pseudomonadati</taxon>
        <taxon>Bacteroidota</taxon>
        <taxon>Cytophagia</taxon>
        <taxon>Cytophagales</taxon>
        <taxon>Fulvivirgaceae</taxon>
        <taxon>Fulvivirga</taxon>
    </lineage>
</organism>
<dbReference type="STRING" id="1237149.C900_03050"/>
<evidence type="ECO:0000256" key="1">
    <source>
        <dbReference type="SAM" id="SignalP"/>
    </source>
</evidence>
<dbReference type="PANTHER" id="PTHR43130">
    <property type="entry name" value="ARAC-FAMILY TRANSCRIPTIONAL REGULATOR"/>
    <property type="match status" value="1"/>
</dbReference>
<dbReference type="SUPFAM" id="SSF52317">
    <property type="entry name" value="Class I glutamine amidotransferase-like"/>
    <property type="match status" value="1"/>
</dbReference>
<dbReference type="Proteomes" id="UP000011135">
    <property type="component" value="Unassembled WGS sequence"/>
</dbReference>
<dbReference type="PROSITE" id="PS51257">
    <property type="entry name" value="PROKAR_LIPOPROTEIN"/>
    <property type="match status" value="1"/>
</dbReference>
<protein>
    <recommendedName>
        <fullName evidence="2">DJ-1/PfpI domain-containing protein</fullName>
    </recommendedName>
</protein>
<dbReference type="AlphaFoldDB" id="L8JQ50"/>
<feature type="signal peptide" evidence="1">
    <location>
        <begin position="1"/>
        <end position="18"/>
    </location>
</feature>
<dbReference type="eggNOG" id="COG0693">
    <property type="taxonomic scope" value="Bacteria"/>
</dbReference>
<evidence type="ECO:0000259" key="2">
    <source>
        <dbReference type="Pfam" id="PF01965"/>
    </source>
</evidence>
<comment type="caution">
    <text evidence="3">The sequence shown here is derived from an EMBL/GenBank/DDBJ whole genome shotgun (WGS) entry which is preliminary data.</text>
</comment>
<dbReference type="InterPro" id="IPR029062">
    <property type="entry name" value="Class_I_gatase-like"/>
</dbReference>
<dbReference type="RefSeq" id="WP_009580386.1">
    <property type="nucleotide sequence ID" value="NZ_AMZN01000045.1"/>
</dbReference>
<feature type="chain" id="PRO_5003994128" description="DJ-1/PfpI domain-containing protein" evidence="1">
    <location>
        <begin position="19"/>
        <end position="231"/>
    </location>
</feature>
<dbReference type="PANTHER" id="PTHR43130:SF3">
    <property type="entry name" value="HTH-TYPE TRANSCRIPTIONAL REGULATOR RV1931C"/>
    <property type="match status" value="1"/>
</dbReference>
<keyword evidence="4" id="KW-1185">Reference proteome</keyword>
<reference evidence="3 4" key="1">
    <citation type="submission" date="2012-12" db="EMBL/GenBank/DDBJ databases">
        <title>Genome assembly of Fulvivirga imtechensis AK7.</title>
        <authorList>
            <person name="Nupur N."/>
            <person name="Khatri I."/>
            <person name="Kumar R."/>
            <person name="Subramanian S."/>
            <person name="Pinnaka A."/>
        </authorList>
    </citation>
    <scope>NUCLEOTIDE SEQUENCE [LARGE SCALE GENOMIC DNA]</scope>
    <source>
        <strain evidence="3 4">AK7</strain>
    </source>
</reference>
<sequence length="231" mass="25403">MKKIMLNACLLFTLAACENNFSQNLKTTSMEKKMDPSLPTIGILIFEGVLTNEVVAPMDVFAKHDSSGNTLFNLALIAKEDRVYTTEEGLKISPDFIIGAPPDLDVLVVPSSNDPDQQVKDSVLINFIREQNKTTDYIASHCAGAFMLGESGIADEKEVVTYCSGSEALQEAYPSLIVMDDRVVSVVQDGKFISSNGNLVSYIASLDLLEQMTSKAHRKYVEEQLLINKLK</sequence>
<proteinExistence type="predicted"/>
<keyword evidence="1" id="KW-0732">Signal</keyword>
<dbReference type="EMBL" id="AMZN01000045">
    <property type="protein sequence ID" value="ELR71086.1"/>
    <property type="molecule type" value="Genomic_DNA"/>
</dbReference>
<evidence type="ECO:0000313" key="4">
    <source>
        <dbReference type="Proteomes" id="UP000011135"/>
    </source>
</evidence>
<name>L8JQ50_9BACT</name>
<feature type="domain" description="DJ-1/PfpI" evidence="2">
    <location>
        <begin position="41"/>
        <end position="198"/>
    </location>
</feature>
<accession>L8JQ50</accession>
<dbReference type="Pfam" id="PF01965">
    <property type="entry name" value="DJ-1_PfpI"/>
    <property type="match status" value="1"/>
</dbReference>
<dbReference type="Gene3D" id="3.40.50.880">
    <property type="match status" value="1"/>
</dbReference>
<dbReference type="OrthoDB" id="6382410at2"/>
<dbReference type="InterPro" id="IPR002818">
    <property type="entry name" value="DJ-1/PfpI"/>
</dbReference>
<evidence type="ECO:0000313" key="3">
    <source>
        <dbReference type="EMBL" id="ELR71086.1"/>
    </source>
</evidence>
<gene>
    <name evidence="3" type="ORF">C900_03050</name>
</gene>